<proteinExistence type="predicted"/>
<feature type="region of interest" description="Disordered" evidence="1">
    <location>
        <begin position="1"/>
        <end position="95"/>
    </location>
</feature>
<feature type="compositionally biased region" description="Low complexity" evidence="1">
    <location>
        <begin position="49"/>
        <end position="62"/>
    </location>
</feature>
<evidence type="ECO:0000313" key="3">
    <source>
        <dbReference type="Proteomes" id="UP000027586"/>
    </source>
</evidence>
<organism evidence="2 3">
    <name type="scientific">Lichtheimia corymbifera JMRC:FSU:9682</name>
    <dbReference type="NCBI Taxonomy" id="1263082"/>
    <lineage>
        <taxon>Eukaryota</taxon>
        <taxon>Fungi</taxon>
        <taxon>Fungi incertae sedis</taxon>
        <taxon>Mucoromycota</taxon>
        <taxon>Mucoromycotina</taxon>
        <taxon>Mucoromycetes</taxon>
        <taxon>Mucorales</taxon>
        <taxon>Lichtheimiaceae</taxon>
        <taxon>Lichtheimia</taxon>
    </lineage>
</organism>
<gene>
    <name evidence="2" type="ORF">LCOR_05721.1</name>
</gene>
<evidence type="ECO:0000313" key="2">
    <source>
        <dbReference type="EMBL" id="CDH54478.1"/>
    </source>
</evidence>
<reference evidence="2" key="1">
    <citation type="submission" date="2013-08" db="EMBL/GenBank/DDBJ databases">
        <title>Gene expansion shapes genome architecture in the human pathogen Lichtheimia corymbifera: an evolutionary genomics analysis in the ancient terrestrial Mucorales (Mucoromycotina).</title>
        <authorList>
            <person name="Schwartze V.U."/>
            <person name="Winter S."/>
            <person name="Shelest E."/>
            <person name="Marcet-Houben M."/>
            <person name="Horn F."/>
            <person name="Wehner S."/>
            <person name="Hoffmann K."/>
            <person name="Riege K."/>
            <person name="Sammeth M."/>
            <person name="Nowrousian M."/>
            <person name="Valiante V."/>
            <person name="Linde J."/>
            <person name="Jacobsen I.D."/>
            <person name="Marz M."/>
            <person name="Brakhage A.A."/>
            <person name="Gabaldon T."/>
            <person name="Bocker S."/>
            <person name="Voigt K."/>
        </authorList>
    </citation>
    <scope>NUCLEOTIDE SEQUENCE [LARGE SCALE GENOMIC DNA]</scope>
    <source>
        <strain evidence="2">FSU 9682</strain>
    </source>
</reference>
<sequence>MSNQSYKRQRTITPTSISPVPSPDSPLSSKHFPPLKPSSPPSDDQMNISSSSGPPETTSSSTDDAGPKEHRSPSLEPHTDIDTKSTSSDTCMGGT</sequence>
<name>A0A068RWE9_9FUNG</name>
<evidence type="ECO:0000256" key="1">
    <source>
        <dbReference type="SAM" id="MobiDB-lite"/>
    </source>
</evidence>
<accession>A0A068RWE9</accession>
<dbReference type="AlphaFoldDB" id="A0A068RWE9"/>
<dbReference type="EMBL" id="CBTN010000023">
    <property type="protein sequence ID" value="CDH54478.1"/>
    <property type="molecule type" value="Genomic_DNA"/>
</dbReference>
<feature type="compositionally biased region" description="Low complexity" evidence="1">
    <location>
        <begin position="14"/>
        <end position="32"/>
    </location>
</feature>
<feature type="compositionally biased region" description="Basic and acidic residues" evidence="1">
    <location>
        <begin position="65"/>
        <end position="83"/>
    </location>
</feature>
<dbReference type="Proteomes" id="UP000027586">
    <property type="component" value="Unassembled WGS sequence"/>
</dbReference>
<protein>
    <submittedName>
        <fullName evidence="2">Uncharacterized protein</fullName>
    </submittedName>
</protein>
<comment type="caution">
    <text evidence="2">The sequence shown here is derived from an EMBL/GenBank/DDBJ whole genome shotgun (WGS) entry which is preliminary data.</text>
</comment>
<feature type="compositionally biased region" description="Low complexity" evidence="1">
    <location>
        <begin position="84"/>
        <end position="95"/>
    </location>
</feature>
<keyword evidence="3" id="KW-1185">Reference proteome</keyword>
<dbReference type="VEuPathDB" id="FungiDB:LCOR_05721.1"/>